<keyword evidence="12" id="KW-0969">Cilium</keyword>
<evidence type="ECO:0000313" key="13">
    <source>
        <dbReference type="Proteomes" id="UP001589858"/>
    </source>
</evidence>
<comment type="subcellular location">
    <subcellularLocation>
        <location evidence="10">Cell inner membrane</location>
    </subcellularLocation>
    <subcellularLocation>
        <location evidence="2">Cell membrane</location>
        <topology evidence="2">Single-pass membrane protein</topology>
    </subcellularLocation>
</comment>
<comment type="caution">
    <text evidence="12">The sequence shown here is derived from an EMBL/GenBank/DDBJ whole genome shotgun (WGS) entry which is preliminary data.</text>
</comment>
<evidence type="ECO:0000256" key="2">
    <source>
        <dbReference type="ARBA" id="ARBA00004162"/>
    </source>
</evidence>
<evidence type="ECO:0000256" key="5">
    <source>
        <dbReference type="ARBA" id="ARBA00022500"/>
    </source>
</evidence>
<keyword evidence="13" id="KW-1185">Reference proteome</keyword>
<sequence>MSSEEIIDVAPVDADETKPSRKRLIVIGVAVAVLLIGGGAGYYGYTQFAGSGSDSESGAPDEEGGSESAKAGKSSYVEVPPMVVNLRGSDASARFLKLRFIIVAADDSKADKIKEKLPVVLDALQPFLRELRPDDLDGSAAVFRIKEEMMRRATQALGPGMVSDVLIQDLIQQ</sequence>
<evidence type="ECO:0000256" key="11">
    <source>
        <dbReference type="SAM" id="MobiDB-lite"/>
    </source>
</evidence>
<dbReference type="Proteomes" id="UP001589858">
    <property type="component" value="Unassembled WGS sequence"/>
</dbReference>
<proteinExistence type="inferred from homology"/>
<evidence type="ECO:0000256" key="7">
    <source>
        <dbReference type="ARBA" id="ARBA00022779"/>
    </source>
</evidence>
<protein>
    <recommendedName>
        <fullName evidence="10">Flagellar protein FliL</fullName>
    </recommendedName>
</protein>
<evidence type="ECO:0000256" key="6">
    <source>
        <dbReference type="ARBA" id="ARBA00022692"/>
    </source>
</evidence>
<feature type="transmembrane region" description="Helical" evidence="10">
    <location>
        <begin position="24"/>
        <end position="45"/>
    </location>
</feature>
<dbReference type="RefSeq" id="WP_267222620.1">
    <property type="nucleotide sequence ID" value="NZ_JAPCWC010000016.1"/>
</dbReference>
<evidence type="ECO:0000256" key="3">
    <source>
        <dbReference type="ARBA" id="ARBA00008281"/>
    </source>
</evidence>
<feature type="region of interest" description="Disordered" evidence="11">
    <location>
        <begin position="52"/>
        <end position="73"/>
    </location>
</feature>
<comment type="function">
    <text evidence="1 10">Controls the rotational direction of flagella during chemotaxis.</text>
</comment>
<organism evidence="12 13">
    <name type="scientific">Novosphingobium clariflavum</name>
    <dbReference type="NCBI Taxonomy" id="2029884"/>
    <lineage>
        <taxon>Bacteria</taxon>
        <taxon>Pseudomonadati</taxon>
        <taxon>Pseudomonadota</taxon>
        <taxon>Alphaproteobacteria</taxon>
        <taxon>Sphingomonadales</taxon>
        <taxon>Sphingomonadaceae</taxon>
        <taxon>Novosphingobium</taxon>
    </lineage>
</organism>
<keyword evidence="6 10" id="KW-0812">Transmembrane</keyword>
<name>A0ABV6SBD6_9SPHN</name>
<evidence type="ECO:0000313" key="12">
    <source>
        <dbReference type="EMBL" id="MFC0686534.1"/>
    </source>
</evidence>
<reference evidence="12 13" key="1">
    <citation type="submission" date="2024-09" db="EMBL/GenBank/DDBJ databases">
        <authorList>
            <person name="Sun Q."/>
            <person name="Mori K."/>
        </authorList>
    </citation>
    <scope>NUCLEOTIDE SEQUENCE [LARGE SCALE GENOMIC DNA]</scope>
    <source>
        <strain evidence="12 13">CICC 11035S</strain>
    </source>
</reference>
<dbReference type="InterPro" id="IPR005503">
    <property type="entry name" value="FliL"/>
</dbReference>
<keyword evidence="4" id="KW-1003">Cell membrane</keyword>
<keyword evidence="8 10" id="KW-1133">Transmembrane helix</keyword>
<gene>
    <name evidence="12" type="ORF">ACFFF8_18265</name>
</gene>
<keyword evidence="12" id="KW-0282">Flagellum</keyword>
<keyword evidence="10" id="KW-0997">Cell inner membrane</keyword>
<keyword evidence="9 10" id="KW-0472">Membrane</keyword>
<evidence type="ECO:0000256" key="1">
    <source>
        <dbReference type="ARBA" id="ARBA00002254"/>
    </source>
</evidence>
<keyword evidence="12" id="KW-0966">Cell projection</keyword>
<dbReference type="PANTHER" id="PTHR35091">
    <property type="entry name" value="FLAGELLAR PROTEIN FLIL"/>
    <property type="match status" value="1"/>
</dbReference>
<evidence type="ECO:0000256" key="4">
    <source>
        <dbReference type="ARBA" id="ARBA00022475"/>
    </source>
</evidence>
<dbReference type="PANTHER" id="PTHR35091:SF2">
    <property type="entry name" value="FLAGELLAR PROTEIN FLIL"/>
    <property type="match status" value="1"/>
</dbReference>
<accession>A0ABV6SBD6</accession>
<comment type="similarity">
    <text evidence="3 10">Belongs to the FliL family.</text>
</comment>
<keyword evidence="5 10" id="KW-0145">Chemotaxis</keyword>
<dbReference type="EMBL" id="JBHLTM010000070">
    <property type="protein sequence ID" value="MFC0686534.1"/>
    <property type="molecule type" value="Genomic_DNA"/>
</dbReference>
<keyword evidence="7 10" id="KW-0283">Flagellar rotation</keyword>
<evidence type="ECO:0000256" key="10">
    <source>
        <dbReference type="RuleBase" id="RU364125"/>
    </source>
</evidence>
<evidence type="ECO:0000256" key="8">
    <source>
        <dbReference type="ARBA" id="ARBA00022989"/>
    </source>
</evidence>
<evidence type="ECO:0000256" key="9">
    <source>
        <dbReference type="ARBA" id="ARBA00023136"/>
    </source>
</evidence>
<dbReference type="Pfam" id="PF03748">
    <property type="entry name" value="FliL"/>
    <property type="match status" value="1"/>
</dbReference>